<dbReference type="SUPFAM" id="SSF54786">
    <property type="entry name" value="YcfA/nrd intein domain"/>
    <property type="match status" value="1"/>
</dbReference>
<evidence type="ECO:0000313" key="11">
    <source>
        <dbReference type="Proteomes" id="UP000255279"/>
    </source>
</evidence>
<dbReference type="AlphaFoldDB" id="A0A1T0A3A4"/>
<evidence type="ECO:0000256" key="6">
    <source>
        <dbReference type="ARBA" id="ARBA00022884"/>
    </source>
</evidence>
<dbReference type="GO" id="GO:0004519">
    <property type="term" value="F:endonuclease activity"/>
    <property type="evidence" value="ECO:0007669"/>
    <property type="project" value="UniProtKB-KW"/>
</dbReference>
<dbReference type="GO" id="GO:0016787">
    <property type="term" value="F:hydrolase activity"/>
    <property type="evidence" value="ECO:0007669"/>
    <property type="project" value="UniProtKB-KW"/>
</dbReference>
<dbReference type="Pfam" id="PF07927">
    <property type="entry name" value="HicA_toxin"/>
    <property type="match status" value="1"/>
</dbReference>
<keyword evidence="4" id="KW-0255">Endonuclease</keyword>
<dbReference type="RefSeq" id="WP_078276412.1">
    <property type="nucleotide sequence ID" value="NZ_CAACXO010000043.1"/>
</dbReference>
<dbReference type="OrthoDB" id="6699594at2"/>
<keyword evidence="6" id="KW-0694">RNA-binding</keyword>
<dbReference type="Proteomes" id="UP000255279">
    <property type="component" value="Unassembled WGS sequence"/>
</dbReference>
<accession>A0A1T0A3A4</accession>
<dbReference type="InterPro" id="IPR012933">
    <property type="entry name" value="HicA_mRNA_interferase"/>
</dbReference>
<evidence type="ECO:0000256" key="3">
    <source>
        <dbReference type="ARBA" id="ARBA00022722"/>
    </source>
</evidence>
<dbReference type="EMBL" id="MUXU01000033">
    <property type="protein sequence ID" value="OOR90236.1"/>
    <property type="molecule type" value="Genomic_DNA"/>
</dbReference>
<reference evidence="9 11" key="2">
    <citation type="submission" date="2018-06" db="EMBL/GenBank/DDBJ databases">
        <authorList>
            <consortium name="Pathogen Informatics"/>
            <person name="Doyle S."/>
        </authorList>
    </citation>
    <scope>NUCLEOTIDE SEQUENCE [LARGE SCALE GENOMIC DNA]</scope>
    <source>
        <strain evidence="9 11">NCTC10293</strain>
    </source>
</reference>
<dbReference type="InterPro" id="IPR038570">
    <property type="entry name" value="HicA_sf"/>
</dbReference>
<dbReference type="GO" id="GO:0003729">
    <property type="term" value="F:mRNA binding"/>
    <property type="evidence" value="ECO:0007669"/>
    <property type="project" value="InterPro"/>
</dbReference>
<dbReference type="STRING" id="34060.B0181_05020"/>
<evidence type="ECO:0000256" key="5">
    <source>
        <dbReference type="ARBA" id="ARBA00022801"/>
    </source>
</evidence>
<proteinExistence type="inferred from homology"/>
<evidence type="ECO:0000313" key="8">
    <source>
        <dbReference type="EMBL" id="OOR90236.1"/>
    </source>
</evidence>
<comment type="similarity">
    <text evidence="1">Belongs to the HicA mRNA interferase family.</text>
</comment>
<keyword evidence="10" id="KW-1185">Reference proteome</keyword>
<dbReference type="Proteomes" id="UP000190435">
    <property type="component" value="Unassembled WGS sequence"/>
</dbReference>
<keyword evidence="7" id="KW-0346">Stress response</keyword>
<dbReference type="EMBL" id="UGQE01000004">
    <property type="protein sequence ID" value="STZ14543.1"/>
    <property type="molecule type" value="Genomic_DNA"/>
</dbReference>
<keyword evidence="2" id="KW-1277">Toxin-antitoxin system</keyword>
<organism evidence="8 10">
    <name type="scientific">Moraxella caviae</name>
    <dbReference type="NCBI Taxonomy" id="34060"/>
    <lineage>
        <taxon>Bacteria</taxon>
        <taxon>Pseudomonadati</taxon>
        <taxon>Pseudomonadota</taxon>
        <taxon>Gammaproteobacteria</taxon>
        <taxon>Moraxellales</taxon>
        <taxon>Moraxellaceae</taxon>
        <taxon>Moraxella</taxon>
    </lineage>
</organism>
<dbReference type="Gene3D" id="3.30.920.30">
    <property type="entry name" value="Hypothetical protein"/>
    <property type="match status" value="1"/>
</dbReference>
<keyword evidence="3" id="KW-0540">Nuclease</keyword>
<protein>
    <submittedName>
        <fullName evidence="9">Probable mRNA interferase HicA</fullName>
        <ecNumber evidence="9">3.1.-.-</ecNumber>
    </submittedName>
</protein>
<reference evidence="8 10" key="1">
    <citation type="submission" date="2017-02" db="EMBL/GenBank/DDBJ databases">
        <title>Draft genome sequence of Moraxella caviae CCUG 355 type strain.</title>
        <authorList>
            <person name="Engstrom-Jakobsson H."/>
            <person name="Salva-Serra F."/>
            <person name="Thorell K."/>
            <person name="Gonzales-Siles L."/>
            <person name="Karlsson R."/>
            <person name="Boulund F."/>
            <person name="Engstrand L."/>
            <person name="Moore E."/>
        </authorList>
    </citation>
    <scope>NUCLEOTIDE SEQUENCE [LARGE SCALE GENOMIC DNA]</scope>
    <source>
        <strain evidence="8 10">CCUG 355</strain>
    </source>
</reference>
<evidence type="ECO:0000256" key="2">
    <source>
        <dbReference type="ARBA" id="ARBA00022649"/>
    </source>
</evidence>
<name>A0A1T0A3A4_9GAMM</name>
<dbReference type="EC" id="3.1.-.-" evidence="9"/>
<evidence type="ECO:0000256" key="1">
    <source>
        <dbReference type="ARBA" id="ARBA00006620"/>
    </source>
</evidence>
<evidence type="ECO:0000313" key="10">
    <source>
        <dbReference type="Proteomes" id="UP000190435"/>
    </source>
</evidence>
<keyword evidence="5 9" id="KW-0378">Hydrolase</keyword>
<sequence>MKYSDLIKLLREQGATFKEGSKHTKAYLNGKQTVIPRHKEVNEITAKAIIKQLQSD</sequence>
<evidence type="ECO:0000256" key="4">
    <source>
        <dbReference type="ARBA" id="ARBA00022759"/>
    </source>
</evidence>
<evidence type="ECO:0000313" key="9">
    <source>
        <dbReference type="EMBL" id="STZ14543.1"/>
    </source>
</evidence>
<evidence type="ECO:0000256" key="7">
    <source>
        <dbReference type="ARBA" id="ARBA00023016"/>
    </source>
</evidence>
<gene>
    <name evidence="9" type="primary">hicA</name>
    <name evidence="8" type="ORF">B0181_05020</name>
    <name evidence="9" type="ORF">NCTC10293_02138</name>
</gene>